<reference evidence="2 3" key="1">
    <citation type="submission" date="2024-09" db="EMBL/GenBank/DDBJ databases">
        <authorList>
            <person name="Sun Q."/>
            <person name="Mori K."/>
        </authorList>
    </citation>
    <scope>NUCLEOTIDE SEQUENCE [LARGE SCALE GENOMIC DNA]</scope>
    <source>
        <strain evidence="2 3">JCM 3324</strain>
    </source>
</reference>
<evidence type="ECO:0008006" key="4">
    <source>
        <dbReference type="Google" id="ProtNLM"/>
    </source>
</evidence>
<evidence type="ECO:0000256" key="1">
    <source>
        <dbReference type="SAM" id="MobiDB-lite"/>
    </source>
</evidence>
<keyword evidence="3" id="KW-1185">Reference proteome</keyword>
<feature type="compositionally biased region" description="Basic and acidic residues" evidence="1">
    <location>
        <begin position="211"/>
        <end position="234"/>
    </location>
</feature>
<dbReference type="Proteomes" id="UP001589568">
    <property type="component" value="Unassembled WGS sequence"/>
</dbReference>
<accession>A0ABV5NQU7</accession>
<dbReference type="EMBL" id="JBHMCF010000029">
    <property type="protein sequence ID" value="MFB9472692.1"/>
    <property type="molecule type" value="Genomic_DNA"/>
</dbReference>
<comment type="caution">
    <text evidence="2">The sequence shown here is derived from an EMBL/GenBank/DDBJ whole genome shotgun (WGS) entry which is preliminary data.</text>
</comment>
<proteinExistence type="predicted"/>
<sequence>MSEGAEEARVDTDPDVYLDVPEVKVDEITLDVQDLRARVSLQAEVLDLLKLNVGADVFLGSVNLTIKGVEAQALLKVRLDNVARIIDRVLQTIDTNPQLLEHLTRGVGRAVEDIGLGAGHAVRDVGAGAGGAVRDVGAGAGGAVRDVGAGAGGAVRDLGAGAGGAVRDVGAGAGGAVRDVGAGAGDTVREVGASTGDTVREVGSITGAPGEGEHHAEAGTPGEPRRGDQRHGEGEGAALPRPSQGGGARACRAGWRVLLGQRPDEPA</sequence>
<name>A0ABV5NQU7_9ACTN</name>
<gene>
    <name evidence="2" type="ORF">ACFFR3_24610</name>
</gene>
<evidence type="ECO:0000313" key="2">
    <source>
        <dbReference type="EMBL" id="MFB9472692.1"/>
    </source>
</evidence>
<evidence type="ECO:0000313" key="3">
    <source>
        <dbReference type="Proteomes" id="UP001589568"/>
    </source>
</evidence>
<feature type="region of interest" description="Disordered" evidence="1">
    <location>
        <begin position="188"/>
        <end position="251"/>
    </location>
</feature>
<organism evidence="2 3">
    <name type="scientific">Nonomuraea salmonea</name>
    <dbReference type="NCBI Taxonomy" id="46181"/>
    <lineage>
        <taxon>Bacteria</taxon>
        <taxon>Bacillati</taxon>
        <taxon>Actinomycetota</taxon>
        <taxon>Actinomycetes</taxon>
        <taxon>Streptosporangiales</taxon>
        <taxon>Streptosporangiaceae</taxon>
        <taxon>Nonomuraea</taxon>
    </lineage>
</organism>
<protein>
    <recommendedName>
        <fullName evidence="4">BON domain-containing protein</fullName>
    </recommendedName>
</protein>
<dbReference type="RefSeq" id="WP_345386844.1">
    <property type="nucleotide sequence ID" value="NZ_BAAAXS010000001.1"/>
</dbReference>